<dbReference type="PANTHER" id="PTHR43427">
    <property type="entry name" value="CHLORIDE CHANNEL PROTEIN CLC-E"/>
    <property type="match status" value="1"/>
</dbReference>
<accession>A0AB39WCK9</accession>
<evidence type="ECO:0000256" key="4">
    <source>
        <dbReference type="ARBA" id="ARBA00022989"/>
    </source>
</evidence>
<feature type="transmembrane region" description="Helical" evidence="10">
    <location>
        <begin position="153"/>
        <end position="176"/>
    </location>
</feature>
<name>A0AB39WCK9_9FLAO</name>
<keyword evidence="8" id="KW-0868">Chloride</keyword>
<keyword evidence="7" id="KW-0869">Chloride channel</keyword>
<dbReference type="GO" id="GO:0034707">
    <property type="term" value="C:chloride channel complex"/>
    <property type="evidence" value="ECO:0007669"/>
    <property type="project" value="UniProtKB-KW"/>
</dbReference>
<reference evidence="11" key="1">
    <citation type="submission" date="2024-07" db="EMBL/GenBank/DDBJ databases">
        <authorList>
            <person name="Biller S.J."/>
        </authorList>
    </citation>
    <scope>NUCLEOTIDE SEQUENCE</scope>
    <source>
        <strain evidence="11">WC2416</strain>
    </source>
</reference>
<dbReference type="Gene3D" id="1.10.3080.10">
    <property type="entry name" value="Clc chloride channel"/>
    <property type="match status" value="1"/>
</dbReference>
<evidence type="ECO:0000256" key="10">
    <source>
        <dbReference type="SAM" id="Phobius"/>
    </source>
</evidence>
<evidence type="ECO:0000256" key="3">
    <source>
        <dbReference type="ARBA" id="ARBA00022692"/>
    </source>
</evidence>
<evidence type="ECO:0000256" key="8">
    <source>
        <dbReference type="ARBA" id="ARBA00023214"/>
    </source>
</evidence>
<organism evidence="11">
    <name type="scientific">Flavobacterium sp. WC2416</name>
    <dbReference type="NCBI Taxonomy" id="3234141"/>
    <lineage>
        <taxon>Bacteria</taxon>
        <taxon>Pseudomonadati</taxon>
        <taxon>Bacteroidota</taxon>
        <taxon>Flavobacteriia</taxon>
        <taxon>Flavobacteriales</taxon>
        <taxon>Flavobacteriaceae</taxon>
        <taxon>Flavobacterium</taxon>
    </lineage>
</organism>
<keyword evidence="4 10" id="KW-1133">Transmembrane helix</keyword>
<evidence type="ECO:0000256" key="7">
    <source>
        <dbReference type="ARBA" id="ARBA00023173"/>
    </source>
</evidence>
<keyword evidence="2" id="KW-0813">Transport</keyword>
<feature type="transmembrane region" description="Helical" evidence="10">
    <location>
        <begin position="357"/>
        <end position="375"/>
    </location>
</feature>
<keyword evidence="3 10" id="KW-0812">Transmembrane</keyword>
<dbReference type="CDD" id="cd00400">
    <property type="entry name" value="Voltage_gated_ClC"/>
    <property type="match status" value="1"/>
</dbReference>
<evidence type="ECO:0000256" key="6">
    <source>
        <dbReference type="ARBA" id="ARBA00023136"/>
    </source>
</evidence>
<comment type="subcellular location">
    <subcellularLocation>
        <location evidence="1">Membrane</location>
        <topology evidence="1">Multi-pass membrane protein</topology>
    </subcellularLocation>
</comment>
<dbReference type="PRINTS" id="PR00762">
    <property type="entry name" value="CLCHANNEL"/>
</dbReference>
<keyword evidence="6 10" id="KW-0472">Membrane</keyword>
<feature type="transmembrane region" description="Helical" evidence="10">
    <location>
        <begin position="188"/>
        <end position="206"/>
    </location>
</feature>
<keyword evidence="5" id="KW-0406">Ion transport</keyword>
<sequence>MNKIAHIKKNIRFIKFQKIVIVSILIGFLSSFLGITLKKLTEYYEEIFFSQASLHPIFIFVFPVFGLSIIYFLRQYVFNKKENKGINEIFESTGSKTKNLPKSKIASHFINGLLTVVFGGSTGIEVSTVVATATIGSVAQRKQNIFKEYKTELICAGVAAGITALFNSPFAGIFFVFEVISRKVTRTFLISTIIAVTVSFGLVYLIDEKPLFTVDITTWNLRAIPFFILLGILAGINSVYLTRCVLFFKNNLTQIKSHYYKIIIGSVILSFSLFFFPQLYGEGYHAIKMIFINPNEVKISFNLLYTLIGVILLKPIVTSATLFSGGDGGVFAPSIFIGAFLGLFIALILNTYFKAKIIPVNFMVLGMAAVLSASIHAPFTAIFLICGLTNDYTLFFPILVVCLISKYTAKMIYPHSVYSYSASLSK</sequence>
<feature type="transmembrane region" description="Helical" evidence="10">
    <location>
        <begin position="330"/>
        <end position="350"/>
    </location>
</feature>
<evidence type="ECO:0000256" key="5">
    <source>
        <dbReference type="ARBA" id="ARBA00023065"/>
    </source>
</evidence>
<evidence type="ECO:0000256" key="9">
    <source>
        <dbReference type="ARBA" id="ARBA00023303"/>
    </source>
</evidence>
<dbReference type="InterPro" id="IPR014743">
    <property type="entry name" value="Cl-channel_core"/>
</dbReference>
<dbReference type="PANTHER" id="PTHR43427:SF6">
    <property type="entry name" value="CHLORIDE CHANNEL PROTEIN CLC-E"/>
    <property type="match status" value="1"/>
</dbReference>
<dbReference type="GO" id="GO:0005254">
    <property type="term" value="F:chloride channel activity"/>
    <property type="evidence" value="ECO:0007669"/>
    <property type="project" value="UniProtKB-KW"/>
</dbReference>
<feature type="transmembrane region" description="Helical" evidence="10">
    <location>
        <begin position="226"/>
        <end position="248"/>
    </location>
</feature>
<keyword evidence="9" id="KW-0407">Ion channel</keyword>
<dbReference type="RefSeq" id="WP_369769431.1">
    <property type="nucleotide sequence ID" value="NZ_CP165626.1"/>
</dbReference>
<protein>
    <submittedName>
        <fullName evidence="11">Chloride channel protein</fullName>
    </submittedName>
</protein>
<feature type="transmembrane region" description="Helical" evidence="10">
    <location>
        <begin position="381"/>
        <end position="404"/>
    </location>
</feature>
<feature type="transmembrane region" description="Helical" evidence="10">
    <location>
        <begin position="260"/>
        <end position="280"/>
    </location>
</feature>
<gene>
    <name evidence="11" type="ORF">AB3G39_13260</name>
</gene>
<proteinExistence type="predicted"/>
<dbReference type="Pfam" id="PF00654">
    <property type="entry name" value="Voltage_CLC"/>
    <property type="match status" value="1"/>
</dbReference>
<dbReference type="SUPFAM" id="SSF81340">
    <property type="entry name" value="Clc chloride channel"/>
    <property type="match status" value="1"/>
</dbReference>
<dbReference type="InterPro" id="IPR050368">
    <property type="entry name" value="ClC-type_chloride_channel"/>
</dbReference>
<feature type="transmembrane region" description="Helical" evidence="10">
    <location>
        <begin position="57"/>
        <end position="74"/>
    </location>
</feature>
<evidence type="ECO:0000313" key="11">
    <source>
        <dbReference type="EMBL" id="XDU98141.1"/>
    </source>
</evidence>
<feature type="transmembrane region" description="Helical" evidence="10">
    <location>
        <begin position="20"/>
        <end position="37"/>
    </location>
</feature>
<dbReference type="InterPro" id="IPR001807">
    <property type="entry name" value="ClC"/>
</dbReference>
<dbReference type="EMBL" id="CP165626">
    <property type="protein sequence ID" value="XDU98141.1"/>
    <property type="molecule type" value="Genomic_DNA"/>
</dbReference>
<evidence type="ECO:0000256" key="2">
    <source>
        <dbReference type="ARBA" id="ARBA00022448"/>
    </source>
</evidence>
<dbReference type="AlphaFoldDB" id="A0AB39WCK9"/>
<evidence type="ECO:0000256" key="1">
    <source>
        <dbReference type="ARBA" id="ARBA00004141"/>
    </source>
</evidence>